<gene>
    <name evidence="1" type="ORF">SISNIDRAFT_486621</name>
</gene>
<evidence type="ECO:0000313" key="1">
    <source>
        <dbReference type="EMBL" id="KZS92089.1"/>
    </source>
</evidence>
<dbReference type="STRING" id="1314777.A0A164T548"/>
<keyword evidence="2" id="KW-1185">Reference proteome</keyword>
<name>A0A164T548_9AGAM</name>
<sequence>MPESPEDAQDFSEDDSEDLEALLLHVYHINPIILNLTFDKIASILRASQKYGFESIGDAARASFQELYPSDPFAEFANWKRTEEAALLSVKYFIEPTIKPLLYTLITEVGLGLDENEDPNAPINDQPLPRHKEDTDLQINANIVDRCRYGFHKITQAFTPSLFQPTNSDILAGRWSDLVVIPALQHSWASMPIQALREIRKIDWAAEGVCGTCCLQKDEDWKKEAEEFWEQLDDLLQLPDYKKSNVFRG</sequence>
<organism evidence="1 2">
    <name type="scientific">Sistotremastrum niveocremeum HHB9708</name>
    <dbReference type="NCBI Taxonomy" id="1314777"/>
    <lineage>
        <taxon>Eukaryota</taxon>
        <taxon>Fungi</taxon>
        <taxon>Dikarya</taxon>
        <taxon>Basidiomycota</taxon>
        <taxon>Agaricomycotina</taxon>
        <taxon>Agaricomycetes</taxon>
        <taxon>Sistotremastrales</taxon>
        <taxon>Sistotremastraceae</taxon>
        <taxon>Sertulicium</taxon>
        <taxon>Sertulicium niveocremeum</taxon>
    </lineage>
</organism>
<protein>
    <submittedName>
        <fullName evidence="1">Uncharacterized protein</fullName>
    </submittedName>
</protein>
<accession>A0A164T548</accession>
<dbReference type="Proteomes" id="UP000076722">
    <property type="component" value="Unassembled WGS sequence"/>
</dbReference>
<reference evidence="1 2" key="1">
    <citation type="journal article" date="2016" name="Mol. Biol. Evol.">
        <title>Comparative Genomics of Early-Diverging Mushroom-Forming Fungi Provides Insights into the Origins of Lignocellulose Decay Capabilities.</title>
        <authorList>
            <person name="Nagy L.G."/>
            <person name="Riley R."/>
            <person name="Tritt A."/>
            <person name="Adam C."/>
            <person name="Daum C."/>
            <person name="Floudas D."/>
            <person name="Sun H."/>
            <person name="Yadav J.S."/>
            <person name="Pangilinan J."/>
            <person name="Larsson K.H."/>
            <person name="Matsuura K."/>
            <person name="Barry K."/>
            <person name="Labutti K."/>
            <person name="Kuo R."/>
            <person name="Ohm R.A."/>
            <person name="Bhattacharya S.S."/>
            <person name="Shirouzu T."/>
            <person name="Yoshinaga Y."/>
            <person name="Martin F.M."/>
            <person name="Grigoriev I.V."/>
            <person name="Hibbett D.S."/>
        </authorList>
    </citation>
    <scope>NUCLEOTIDE SEQUENCE [LARGE SCALE GENOMIC DNA]</scope>
    <source>
        <strain evidence="1 2">HHB9708</strain>
    </source>
</reference>
<dbReference type="OrthoDB" id="3249359at2759"/>
<proteinExistence type="predicted"/>
<dbReference type="AlphaFoldDB" id="A0A164T548"/>
<evidence type="ECO:0000313" key="2">
    <source>
        <dbReference type="Proteomes" id="UP000076722"/>
    </source>
</evidence>
<dbReference type="EMBL" id="KV419411">
    <property type="protein sequence ID" value="KZS92089.1"/>
    <property type="molecule type" value="Genomic_DNA"/>
</dbReference>